<evidence type="ECO:0000313" key="3">
    <source>
        <dbReference type="Proteomes" id="UP000288805"/>
    </source>
</evidence>
<keyword evidence="1" id="KW-1133">Transmembrane helix</keyword>
<keyword evidence="1" id="KW-0812">Transmembrane</keyword>
<organism evidence="2 3">
    <name type="scientific">Vitis vinifera</name>
    <name type="common">Grape</name>
    <dbReference type="NCBI Taxonomy" id="29760"/>
    <lineage>
        <taxon>Eukaryota</taxon>
        <taxon>Viridiplantae</taxon>
        <taxon>Streptophyta</taxon>
        <taxon>Embryophyta</taxon>
        <taxon>Tracheophyta</taxon>
        <taxon>Spermatophyta</taxon>
        <taxon>Magnoliopsida</taxon>
        <taxon>eudicotyledons</taxon>
        <taxon>Gunneridae</taxon>
        <taxon>Pentapetalae</taxon>
        <taxon>rosids</taxon>
        <taxon>Vitales</taxon>
        <taxon>Vitaceae</taxon>
        <taxon>Viteae</taxon>
        <taxon>Vitis</taxon>
    </lineage>
</organism>
<evidence type="ECO:0000256" key="1">
    <source>
        <dbReference type="SAM" id="Phobius"/>
    </source>
</evidence>
<keyword evidence="1" id="KW-0472">Membrane</keyword>
<dbReference type="EMBL" id="QGNW01002397">
    <property type="protein sequence ID" value="RVW20116.1"/>
    <property type="molecule type" value="Genomic_DNA"/>
</dbReference>
<sequence length="103" mass="11647">MESCLAKPSGWRVKCIPHEENGKAYALAGVVVVLPITEYIMLPVYVQTMPYMASKRVHDVANAGEGWMHPIANYFHTGEFLKDGKQAYKLCIQVVWFTLTNDQ</sequence>
<dbReference type="AlphaFoldDB" id="A0A438CB22"/>
<comment type="caution">
    <text evidence="2">The sequence shown here is derived from an EMBL/GenBank/DDBJ whole genome shotgun (WGS) entry which is preliminary data.</text>
</comment>
<dbReference type="Proteomes" id="UP000288805">
    <property type="component" value="Unassembled WGS sequence"/>
</dbReference>
<evidence type="ECO:0000313" key="2">
    <source>
        <dbReference type="EMBL" id="RVW20116.1"/>
    </source>
</evidence>
<accession>A0A438CB22</accession>
<name>A0A438CB22_VITVI</name>
<gene>
    <name evidence="2" type="ORF">CK203_115704</name>
</gene>
<protein>
    <submittedName>
        <fullName evidence="2">Uncharacterized protein</fullName>
    </submittedName>
</protein>
<reference evidence="2 3" key="1">
    <citation type="journal article" date="2018" name="PLoS Genet.">
        <title>Population sequencing reveals clonal diversity and ancestral inbreeding in the grapevine cultivar Chardonnay.</title>
        <authorList>
            <person name="Roach M.J."/>
            <person name="Johnson D.L."/>
            <person name="Bohlmann J."/>
            <person name="van Vuuren H.J."/>
            <person name="Jones S.J."/>
            <person name="Pretorius I.S."/>
            <person name="Schmidt S.A."/>
            <person name="Borneman A.R."/>
        </authorList>
    </citation>
    <scope>NUCLEOTIDE SEQUENCE [LARGE SCALE GENOMIC DNA]</scope>
    <source>
        <strain evidence="3">cv. Chardonnay</strain>
        <tissue evidence="2">Leaf</tissue>
    </source>
</reference>
<proteinExistence type="predicted"/>
<feature type="transmembrane region" description="Helical" evidence="1">
    <location>
        <begin position="24"/>
        <end position="46"/>
    </location>
</feature>